<feature type="domain" description="AB hydrolase-1" evidence="1">
    <location>
        <begin position="38"/>
        <end position="140"/>
    </location>
</feature>
<evidence type="ECO:0000259" key="1">
    <source>
        <dbReference type="Pfam" id="PF00561"/>
    </source>
</evidence>
<reference evidence="2 3" key="1">
    <citation type="submission" date="2016-10" db="EMBL/GenBank/DDBJ databases">
        <authorList>
            <person name="de Groot N.N."/>
        </authorList>
    </citation>
    <scope>NUCLEOTIDE SEQUENCE [LARGE SCALE GENOMIC DNA]</scope>
    <source>
        <strain evidence="3">P4-7,KCTC 19426,CECT 7604</strain>
    </source>
</reference>
<sequence length="255" mass="27059">MFRRPPPPFRHRARPLTTVTRDGVTLHGWHLPGTPSGPAFVIGHGFTNSTAKLSTRAVIDGFADFGGVIALDFRGHGRSSGFGSVGRDEIHDLDAAVGLARAAGYASVHSVGFSMGGSVALRQAVLGSEPVDTVTSVSSPSRWYIRETRPMRRVHWLLESPFGPTVGRLLGVRLGGAWPVVPRTPLEVIGQISPTPLLLIHGTDDHYFSPAHAVALRAAAGAGAQLWIEPGMAHAESAATAALIRRIAEWAGRPV</sequence>
<dbReference type="SUPFAM" id="SSF53474">
    <property type="entry name" value="alpha/beta-Hydrolases"/>
    <property type="match status" value="1"/>
</dbReference>
<dbReference type="EMBL" id="LT629710">
    <property type="protein sequence ID" value="SDO44690.1"/>
    <property type="molecule type" value="Genomic_DNA"/>
</dbReference>
<keyword evidence="2" id="KW-0378">Hydrolase</keyword>
<dbReference type="InterPro" id="IPR050471">
    <property type="entry name" value="AB_hydrolase"/>
</dbReference>
<dbReference type="Pfam" id="PF00561">
    <property type="entry name" value="Abhydrolase_1"/>
    <property type="match status" value="1"/>
</dbReference>
<dbReference type="InterPro" id="IPR029058">
    <property type="entry name" value="AB_hydrolase_fold"/>
</dbReference>
<dbReference type="PANTHER" id="PTHR43433:SF3">
    <property type="entry name" value="NON-HEME CHLOROPEROXIDASE"/>
    <property type="match status" value="1"/>
</dbReference>
<gene>
    <name evidence="2" type="ORF">SAMN04515671_0963</name>
</gene>
<organism evidence="2 3">
    <name type="scientific">Nakamurella panacisegetis</name>
    <dbReference type="NCBI Taxonomy" id="1090615"/>
    <lineage>
        <taxon>Bacteria</taxon>
        <taxon>Bacillati</taxon>
        <taxon>Actinomycetota</taxon>
        <taxon>Actinomycetes</taxon>
        <taxon>Nakamurellales</taxon>
        <taxon>Nakamurellaceae</taxon>
        <taxon>Nakamurella</taxon>
    </lineage>
</organism>
<dbReference type="InterPro" id="IPR000073">
    <property type="entry name" value="AB_hydrolase_1"/>
</dbReference>
<dbReference type="AlphaFoldDB" id="A0A1H0JMD6"/>
<dbReference type="STRING" id="1090615.SAMN04515671_0963"/>
<accession>A0A1H0JMD6</accession>
<dbReference type="Proteomes" id="UP000198741">
    <property type="component" value="Chromosome I"/>
</dbReference>
<evidence type="ECO:0000313" key="2">
    <source>
        <dbReference type="EMBL" id="SDO44690.1"/>
    </source>
</evidence>
<dbReference type="Gene3D" id="3.40.50.1820">
    <property type="entry name" value="alpha/beta hydrolase"/>
    <property type="match status" value="1"/>
</dbReference>
<protein>
    <submittedName>
        <fullName evidence="2">Alpha/beta hydrolase family protein</fullName>
    </submittedName>
</protein>
<keyword evidence="3" id="KW-1185">Reference proteome</keyword>
<dbReference type="OrthoDB" id="3366103at2"/>
<dbReference type="PANTHER" id="PTHR43433">
    <property type="entry name" value="HYDROLASE, ALPHA/BETA FOLD FAMILY PROTEIN"/>
    <property type="match status" value="1"/>
</dbReference>
<evidence type="ECO:0000313" key="3">
    <source>
        <dbReference type="Proteomes" id="UP000198741"/>
    </source>
</evidence>
<name>A0A1H0JMD6_9ACTN</name>
<proteinExistence type="predicted"/>
<dbReference type="GO" id="GO:0016787">
    <property type="term" value="F:hydrolase activity"/>
    <property type="evidence" value="ECO:0007669"/>
    <property type="project" value="UniProtKB-KW"/>
</dbReference>